<sequence>MLRVTISYIDYPVRSIKIGFRKANNYQTVPQPLRLPRQYFDEDKGFDQTETKIINGARGILEPKEMSQIQ</sequence>
<gene>
    <name evidence="1" type="ORF">DKK70_09660</name>
</gene>
<accession>A0A2V4E156</accession>
<proteinExistence type="predicted"/>
<dbReference type="EMBL" id="QGLR01000011">
    <property type="protein sequence ID" value="PXZ06910.1"/>
    <property type="molecule type" value="Genomic_DNA"/>
</dbReference>
<evidence type="ECO:0000313" key="2">
    <source>
        <dbReference type="Proteomes" id="UP000247932"/>
    </source>
</evidence>
<name>A0A2V4E156_9GAMM</name>
<dbReference type="AlphaFoldDB" id="A0A2V4E156"/>
<organism evidence="1 2">
    <name type="scientific">Gilliamella apicola</name>
    <dbReference type="NCBI Taxonomy" id="1196095"/>
    <lineage>
        <taxon>Bacteria</taxon>
        <taxon>Pseudomonadati</taxon>
        <taxon>Pseudomonadota</taxon>
        <taxon>Gammaproteobacteria</taxon>
        <taxon>Orbales</taxon>
        <taxon>Orbaceae</taxon>
        <taxon>Gilliamella</taxon>
    </lineage>
</organism>
<dbReference type="Proteomes" id="UP000247932">
    <property type="component" value="Unassembled WGS sequence"/>
</dbReference>
<protein>
    <submittedName>
        <fullName evidence="1">Uncharacterized protein</fullName>
    </submittedName>
</protein>
<keyword evidence="2" id="KW-1185">Reference proteome</keyword>
<comment type="caution">
    <text evidence="1">The sequence shown here is derived from an EMBL/GenBank/DDBJ whole genome shotgun (WGS) entry which is preliminary data.</text>
</comment>
<reference evidence="1 2" key="1">
    <citation type="submission" date="2018-05" db="EMBL/GenBank/DDBJ databases">
        <title>Reference genomes for bee gut microbiota database.</title>
        <authorList>
            <person name="Ellegaard K.M."/>
        </authorList>
    </citation>
    <scope>NUCLEOTIDE SEQUENCE [LARGE SCALE GENOMIC DNA]</scope>
    <source>
        <strain evidence="1 2">ESL0182</strain>
    </source>
</reference>
<evidence type="ECO:0000313" key="1">
    <source>
        <dbReference type="EMBL" id="PXZ06910.1"/>
    </source>
</evidence>